<gene>
    <name evidence="1" type="ORF">AB9R89_03340</name>
</gene>
<keyword evidence="2" id="KW-1185">Reference proteome</keyword>
<organism evidence="1 2">
    <name type="scientific">Oceanimonas smirnovii</name>
    <dbReference type="NCBI Taxonomy" id="264574"/>
    <lineage>
        <taxon>Bacteria</taxon>
        <taxon>Pseudomonadati</taxon>
        <taxon>Pseudomonadota</taxon>
        <taxon>Gammaproteobacteria</taxon>
        <taxon>Aeromonadales</taxon>
        <taxon>Aeromonadaceae</taxon>
        <taxon>Oceanimonas</taxon>
    </lineage>
</organism>
<protein>
    <recommendedName>
        <fullName evidence="3">Oxidoreductase molybdopterin-binding domain-containing protein</fullName>
    </recommendedName>
</protein>
<evidence type="ECO:0008006" key="3">
    <source>
        <dbReference type="Google" id="ProtNLM"/>
    </source>
</evidence>
<reference evidence="1 2" key="1">
    <citation type="submission" date="2024-08" db="EMBL/GenBank/DDBJ databases">
        <title>Oceanimonas smirnovii Genome sequencing and assembly.</title>
        <authorList>
            <person name="Tang B."/>
        </authorList>
    </citation>
    <scope>NUCLEOTIDE SEQUENCE [LARGE SCALE GENOMIC DNA]</scope>
    <source>
        <strain evidence="1 2">OS2020-119</strain>
    </source>
</reference>
<dbReference type="EMBL" id="JBGFTR010000003">
    <property type="protein sequence ID" value="MFH7564355.1"/>
    <property type="molecule type" value="Genomic_DNA"/>
</dbReference>
<dbReference type="Proteomes" id="UP001610706">
    <property type="component" value="Unassembled WGS sequence"/>
</dbReference>
<name>A0ABW7NYR3_9GAMM</name>
<accession>A0ABW7NYR3</accession>
<dbReference type="RefSeq" id="WP_156816443.1">
    <property type="nucleotide sequence ID" value="NZ_CP166302.1"/>
</dbReference>
<proteinExistence type="predicted"/>
<dbReference type="InterPro" id="IPR036374">
    <property type="entry name" value="OxRdtase_Mopterin-bd_sf"/>
</dbReference>
<evidence type="ECO:0000313" key="1">
    <source>
        <dbReference type="EMBL" id="MFH7564355.1"/>
    </source>
</evidence>
<dbReference type="SUPFAM" id="SSF56524">
    <property type="entry name" value="Oxidoreductase molybdopterin-binding domain"/>
    <property type="match status" value="1"/>
</dbReference>
<comment type="caution">
    <text evidence="1">The sequence shown here is derived from an EMBL/GenBank/DDBJ whole genome shotgun (WGS) entry which is preliminary data.</text>
</comment>
<evidence type="ECO:0000313" key="2">
    <source>
        <dbReference type="Proteomes" id="UP001610706"/>
    </source>
</evidence>
<sequence>MTGNIERTNSNGKAIFDREMLDQLSQHGFFTGTPWTGQKHHFSGVLLSDLLNYLGAEGENVRVIALNDYHNDLSMNMVRKHPFLLSTRLDGEIIKVRDKGPLWVMLPLSEHSEYDTKRYHEMLVWQVKQLDIQ</sequence>